<dbReference type="Pfam" id="PF13641">
    <property type="entry name" value="Glyco_tranf_2_3"/>
    <property type="match status" value="1"/>
</dbReference>
<dbReference type="GO" id="GO:0085029">
    <property type="term" value="P:extracellular matrix assembly"/>
    <property type="evidence" value="ECO:0007669"/>
    <property type="project" value="TreeGrafter"/>
</dbReference>
<keyword evidence="2" id="KW-1003">Cell membrane</keyword>
<dbReference type="SUPFAM" id="SSF53448">
    <property type="entry name" value="Nucleotide-diphospho-sugar transferases"/>
    <property type="match status" value="1"/>
</dbReference>
<dbReference type="GO" id="GO:0030213">
    <property type="term" value="P:hyaluronan biosynthetic process"/>
    <property type="evidence" value="ECO:0007669"/>
    <property type="project" value="TreeGrafter"/>
</dbReference>
<evidence type="ECO:0000256" key="4">
    <source>
        <dbReference type="ARBA" id="ARBA00022679"/>
    </source>
</evidence>
<dbReference type="EMBL" id="WIND01000002">
    <property type="protein sequence ID" value="MSU88830.1"/>
    <property type="molecule type" value="Genomic_DNA"/>
</dbReference>
<keyword evidence="8" id="KW-1185">Reference proteome</keyword>
<feature type="transmembrane region" description="Helical" evidence="6">
    <location>
        <begin position="389"/>
        <end position="415"/>
    </location>
</feature>
<keyword evidence="5 6" id="KW-0472">Membrane</keyword>
<evidence type="ECO:0000256" key="1">
    <source>
        <dbReference type="ARBA" id="ARBA00004236"/>
    </source>
</evidence>
<keyword evidence="3" id="KW-0328">Glycosyltransferase</keyword>
<evidence type="ECO:0000256" key="6">
    <source>
        <dbReference type="SAM" id="Phobius"/>
    </source>
</evidence>
<protein>
    <submittedName>
        <fullName evidence="7">Glycosyltransferase</fullName>
    </submittedName>
</protein>
<reference evidence="7 8" key="1">
    <citation type="submission" date="2019-10" db="EMBL/GenBank/DDBJ databases">
        <title>Cognatihalovulum marinum gen. nov. sp. nov., a new member of the family Rhodobacteraceae isolated from deep seawater of the Northwest Indian Ocean.</title>
        <authorList>
            <person name="Ruan C."/>
            <person name="Wang J."/>
            <person name="Zheng X."/>
            <person name="Song L."/>
            <person name="Zhu Y."/>
            <person name="Huang Y."/>
            <person name="Lu Z."/>
            <person name="Du W."/>
            <person name="Huang L."/>
            <person name="Dai X."/>
        </authorList>
    </citation>
    <scope>NUCLEOTIDE SEQUENCE [LARGE SCALE GENOMIC DNA]</scope>
    <source>
        <strain evidence="7 8">2CG4</strain>
    </source>
</reference>
<keyword evidence="6" id="KW-1133">Transmembrane helix</keyword>
<feature type="transmembrane region" description="Helical" evidence="6">
    <location>
        <begin position="422"/>
        <end position="441"/>
    </location>
</feature>
<dbReference type="PANTHER" id="PTHR22913">
    <property type="entry name" value="HYALURONAN SYNTHASE"/>
    <property type="match status" value="1"/>
</dbReference>
<keyword evidence="4 7" id="KW-0808">Transferase</keyword>
<name>A0A6L5YY10_9RHOB</name>
<dbReference type="InterPro" id="IPR029044">
    <property type="entry name" value="Nucleotide-diphossugar_trans"/>
</dbReference>
<evidence type="ECO:0000256" key="3">
    <source>
        <dbReference type="ARBA" id="ARBA00022676"/>
    </source>
</evidence>
<keyword evidence="6" id="KW-0812">Transmembrane</keyword>
<dbReference type="GO" id="GO:0050501">
    <property type="term" value="F:hyaluronan synthase activity"/>
    <property type="evidence" value="ECO:0007669"/>
    <property type="project" value="TreeGrafter"/>
</dbReference>
<dbReference type="AlphaFoldDB" id="A0A6L5YY10"/>
<organism evidence="7 8">
    <name type="scientific">Halovulum marinum</name>
    <dbReference type="NCBI Taxonomy" id="2662447"/>
    <lineage>
        <taxon>Bacteria</taxon>
        <taxon>Pseudomonadati</taxon>
        <taxon>Pseudomonadota</taxon>
        <taxon>Alphaproteobacteria</taxon>
        <taxon>Rhodobacterales</taxon>
        <taxon>Paracoccaceae</taxon>
        <taxon>Halovulum</taxon>
    </lineage>
</organism>
<dbReference type="PANTHER" id="PTHR22913:SF12">
    <property type="entry name" value="MANNURONAN SYNTHASE"/>
    <property type="match status" value="1"/>
</dbReference>
<evidence type="ECO:0000313" key="7">
    <source>
        <dbReference type="EMBL" id="MSU88830.1"/>
    </source>
</evidence>
<dbReference type="GO" id="GO:0005886">
    <property type="term" value="C:plasma membrane"/>
    <property type="evidence" value="ECO:0007669"/>
    <property type="project" value="UniProtKB-SubCell"/>
</dbReference>
<accession>A0A6L5YY10</accession>
<dbReference type="Proteomes" id="UP000474957">
    <property type="component" value="Unassembled WGS sequence"/>
</dbReference>
<comment type="subcellular location">
    <subcellularLocation>
        <location evidence="1">Cell membrane</location>
    </subcellularLocation>
</comment>
<dbReference type="Gene3D" id="3.90.550.10">
    <property type="entry name" value="Spore Coat Polysaccharide Biosynthesis Protein SpsA, Chain A"/>
    <property type="match status" value="1"/>
</dbReference>
<feature type="transmembrane region" description="Helical" evidence="6">
    <location>
        <begin position="472"/>
        <end position="490"/>
    </location>
</feature>
<evidence type="ECO:0000256" key="5">
    <source>
        <dbReference type="ARBA" id="ARBA00023136"/>
    </source>
</evidence>
<proteinExistence type="predicted"/>
<gene>
    <name evidence="7" type="ORF">GE300_04235</name>
</gene>
<comment type="caution">
    <text evidence="7">The sequence shown here is derived from an EMBL/GenBank/DDBJ whole genome shotgun (WGS) entry which is preliminary data.</text>
</comment>
<evidence type="ECO:0000313" key="8">
    <source>
        <dbReference type="Proteomes" id="UP000474957"/>
    </source>
</evidence>
<sequence>MALSHAAYLAVVVLLAATVQPSHLGTLDGARQTIVIIGFLGAWRYSWAALNFTRAVIFRSFVYPRRKARRHRQFRQRNAPSHAYFLVTSYMVEPEVTVPVYRALFAAAARARDGATIVTSVVDGADERLIRGLYNSMLADMTGVELVIDRIAANGKRDAMARTLRIIGRKCPSHRDIVVFVDGDTIVPQDIVAASAPVFTDPKVGALTTDEGVLIERRNLFRDWFVLRFNQRQMMMCSMGLGNRVLTLTGRMSVFRGDLATDPEFIAAINGDYLDHWRLGRVRFLTGDDKSTWFWLLKNGYETAYLPDVRSWSMETQPRPTFLDSSRTLMVRWFGNMMRTNGRALRQSPRKIGFFTWWSVLDQRLSMWTTLVGPITVMLTAIFETPAIIPLYIAWVMATRYLFCAIISAFCGTWFPITHPPLLYFGQVAGALVKTFVFFRLDRQKWTRQSGGGGAVGAVSALADRLRSADSAVHHALALVWLTIGIMFLIKV</sequence>
<evidence type="ECO:0000256" key="2">
    <source>
        <dbReference type="ARBA" id="ARBA00022475"/>
    </source>
</evidence>